<keyword evidence="4" id="KW-1185">Reference proteome</keyword>
<evidence type="ECO:0000256" key="1">
    <source>
        <dbReference type="SAM" id="MobiDB-lite"/>
    </source>
</evidence>
<accession>A0A7J0GSY5</accession>
<feature type="transmembrane region" description="Helical" evidence="2">
    <location>
        <begin position="186"/>
        <end position="204"/>
    </location>
</feature>
<keyword evidence="2" id="KW-1133">Transmembrane helix</keyword>
<dbReference type="AlphaFoldDB" id="A0A7J0GSY5"/>
<feature type="compositionally biased region" description="Basic and acidic residues" evidence="1">
    <location>
        <begin position="10"/>
        <end position="28"/>
    </location>
</feature>
<proteinExistence type="predicted"/>
<reference evidence="3 4" key="1">
    <citation type="submission" date="2019-07" db="EMBL/GenBank/DDBJ databases">
        <title>De Novo Assembly of kiwifruit Actinidia rufa.</title>
        <authorList>
            <person name="Sugita-Konishi S."/>
            <person name="Sato K."/>
            <person name="Mori E."/>
            <person name="Abe Y."/>
            <person name="Kisaki G."/>
            <person name="Hamano K."/>
            <person name="Suezawa K."/>
            <person name="Otani M."/>
            <person name="Fukuda T."/>
            <person name="Manabe T."/>
            <person name="Gomi K."/>
            <person name="Tabuchi M."/>
            <person name="Akimitsu K."/>
            <person name="Kataoka I."/>
        </authorList>
    </citation>
    <scope>NUCLEOTIDE SEQUENCE [LARGE SCALE GENOMIC DNA]</scope>
    <source>
        <strain evidence="4">cv. Fuchu</strain>
    </source>
</reference>
<name>A0A7J0GSY5_9ERIC</name>
<dbReference type="OrthoDB" id="1063472at2759"/>
<keyword evidence="2" id="KW-0812">Transmembrane</keyword>
<dbReference type="EMBL" id="BJWL01000024">
    <property type="protein sequence ID" value="GFZ13893.1"/>
    <property type="molecule type" value="Genomic_DNA"/>
</dbReference>
<evidence type="ECO:0008006" key="5">
    <source>
        <dbReference type="Google" id="ProtNLM"/>
    </source>
</evidence>
<dbReference type="Proteomes" id="UP000585474">
    <property type="component" value="Unassembled WGS sequence"/>
</dbReference>
<evidence type="ECO:0000313" key="4">
    <source>
        <dbReference type="Proteomes" id="UP000585474"/>
    </source>
</evidence>
<comment type="caution">
    <text evidence="3">The sequence shown here is derived from an EMBL/GenBank/DDBJ whole genome shotgun (WGS) entry which is preliminary data.</text>
</comment>
<organism evidence="3 4">
    <name type="scientific">Actinidia rufa</name>
    <dbReference type="NCBI Taxonomy" id="165716"/>
    <lineage>
        <taxon>Eukaryota</taxon>
        <taxon>Viridiplantae</taxon>
        <taxon>Streptophyta</taxon>
        <taxon>Embryophyta</taxon>
        <taxon>Tracheophyta</taxon>
        <taxon>Spermatophyta</taxon>
        <taxon>Magnoliopsida</taxon>
        <taxon>eudicotyledons</taxon>
        <taxon>Gunneridae</taxon>
        <taxon>Pentapetalae</taxon>
        <taxon>asterids</taxon>
        <taxon>Ericales</taxon>
        <taxon>Actinidiaceae</taxon>
        <taxon>Actinidia</taxon>
    </lineage>
</organism>
<evidence type="ECO:0000256" key="2">
    <source>
        <dbReference type="SAM" id="Phobius"/>
    </source>
</evidence>
<protein>
    <recommendedName>
        <fullName evidence="5">Transmembrane protein</fullName>
    </recommendedName>
</protein>
<gene>
    <name evidence="3" type="ORF">Acr_24g0000830</name>
</gene>
<keyword evidence="2" id="KW-0472">Membrane</keyword>
<evidence type="ECO:0000313" key="3">
    <source>
        <dbReference type="EMBL" id="GFZ13893.1"/>
    </source>
</evidence>
<sequence length="218" mass="24341">MKGFKLQTPKNDHQEANRKSKSIYDHTKKPQKISKKCLDSVFSLVSDNVSLESPKDSIEFASISEISDDHQLGESAESFITLPSPMLSPSSETVASSNLTPYSSTITSDSHFKNSESKDSNDIVAVEAEMVNHLKQAQIQVMNSASTDLRSKKLLDALINVVIEEFNILHEEKDQFAEIVAMKTRVVLVSFLLWILVVSVIFLFRPRVQSSFPEPPPT</sequence>
<feature type="region of interest" description="Disordered" evidence="1">
    <location>
        <begin position="1"/>
        <end position="30"/>
    </location>
</feature>